<dbReference type="Gene3D" id="3.40.50.300">
    <property type="entry name" value="P-loop containing nucleotide triphosphate hydrolases"/>
    <property type="match status" value="1"/>
</dbReference>
<dbReference type="RefSeq" id="WP_006747797.1">
    <property type="nucleotide sequence ID" value="NZ_CP007029.1"/>
</dbReference>
<accession>W0DLE4</accession>
<evidence type="ECO:0008006" key="3">
    <source>
        <dbReference type="Google" id="ProtNLM"/>
    </source>
</evidence>
<dbReference type="CDD" id="cd00882">
    <property type="entry name" value="Ras_like_GTPase"/>
    <property type="match status" value="1"/>
</dbReference>
<proteinExistence type="predicted"/>
<evidence type="ECO:0000313" key="2">
    <source>
        <dbReference type="Proteomes" id="UP000005289"/>
    </source>
</evidence>
<dbReference type="STRING" id="713585.THITH_07240"/>
<dbReference type="HOGENOM" id="CLU_057498_0_0_6"/>
<dbReference type="EMBL" id="CP007029">
    <property type="protein sequence ID" value="AHE98087.1"/>
    <property type="molecule type" value="Genomic_DNA"/>
</dbReference>
<name>W0DLE4_9GAMM</name>
<dbReference type="OrthoDB" id="417988at2"/>
<dbReference type="Proteomes" id="UP000005289">
    <property type="component" value="Chromosome"/>
</dbReference>
<dbReference type="InterPro" id="IPR027417">
    <property type="entry name" value="P-loop_NTPase"/>
</dbReference>
<sequence>MRWKLPNWDWKAFRDAVLRPEPVPAIDAEIAARAREQTPVLWLLGKVQSGKTSIIRAVTGHPDAGVGLGFRPCTAHSRVYDFPEDVPIVRFLDTRGLGEVDYDPAEDLELVARRAHAVLAVVRAMEPEQSAILGVLHRIRREHPDWPVILVQTRLHDGYPDGRDHPPYAALTTDPALENLRRALQTQAAAFADLPGQGEFVAVPVDLTRPEEGFTDPEYGLGALVAALDRVCAQARAGMLRELAAAARASRMGQVHPHLLGYATAAGITDLVPVVGLVTVPTLQGKMLHSLASLYGLEWDRRTLYEFLGSLGSGALLFAGATFTARQIGKLVPVYGQTAGAVAAGAASAAVTYALGRAACQYLEQVRIGQPDPDGVARTYQGALKEAYRMFRQNGGASPLADRGHI</sequence>
<gene>
    <name evidence="1" type="ORF">THITH_07240</name>
</gene>
<dbReference type="SUPFAM" id="SSF52540">
    <property type="entry name" value="P-loop containing nucleoside triphosphate hydrolases"/>
    <property type="match status" value="1"/>
</dbReference>
<organism evidence="1 2">
    <name type="scientific">Thioalkalivibrio paradoxus ARh 1</name>
    <dbReference type="NCBI Taxonomy" id="713585"/>
    <lineage>
        <taxon>Bacteria</taxon>
        <taxon>Pseudomonadati</taxon>
        <taxon>Pseudomonadota</taxon>
        <taxon>Gammaproteobacteria</taxon>
        <taxon>Chromatiales</taxon>
        <taxon>Ectothiorhodospiraceae</taxon>
        <taxon>Thioalkalivibrio</taxon>
    </lineage>
</organism>
<dbReference type="KEGG" id="tti:THITH_07240"/>
<keyword evidence="2" id="KW-1185">Reference proteome</keyword>
<reference evidence="1 2" key="1">
    <citation type="submission" date="2013-12" db="EMBL/GenBank/DDBJ databases">
        <authorList>
            <consortium name="DOE Joint Genome Institute"/>
            <person name="Muyzer G."/>
            <person name="Huntemann M."/>
            <person name="Han J."/>
            <person name="Chen A."/>
            <person name="Kyrpides N."/>
            <person name="Mavromatis K."/>
            <person name="Markowitz V."/>
            <person name="Palaniappan K."/>
            <person name="Ivanova N."/>
            <person name="Schaumberg A."/>
            <person name="Pati A."/>
            <person name="Liolios K."/>
            <person name="Nordberg H.P."/>
            <person name="Cantor M.N."/>
            <person name="Hua S.X."/>
            <person name="Woyke T."/>
        </authorList>
    </citation>
    <scope>NUCLEOTIDE SEQUENCE [LARGE SCALE GENOMIC DNA]</scope>
    <source>
        <strain evidence="1 2">ARh 1</strain>
    </source>
</reference>
<protein>
    <recommendedName>
        <fullName evidence="3">G domain-containing protein</fullName>
    </recommendedName>
</protein>
<evidence type="ECO:0000313" key="1">
    <source>
        <dbReference type="EMBL" id="AHE98087.1"/>
    </source>
</evidence>
<dbReference type="AlphaFoldDB" id="W0DLE4"/>